<evidence type="ECO:0000256" key="1">
    <source>
        <dbReference type="ARBA" id="ARBA00022468"/>
    </source>
</evidence>
<accession>A0A0R3S639</accession>
<dbReference type="WBParaSite" id="EEL_0001026101-mRNA-1">
    <property type="protein sequence ID" value="EEL_0001026101-mRNA-1"/>
    <property type="gene ID" value="EEL_0001026101"/>
</dbReference>
<dbReference type="AlphaFoldDB" id="A0A0R3S639"/>
<dbReference type="GO" id="GO:0005737">
    <property type="term" value="C:cytoplasm"/>
    <property type="evidence" value="ECO:0007669"/>
    <property type="project" value="TreeGrafter"/>
</dbReference>
<dbReference type="PANTHER" id="PTHR15711:SF32">
    <property type="entry name" value="RAP GTPASE ACTIVATING PROTEIN 1, ISOFORM H"/>
    <property type="match status" value="1"/>
</dbReference>
<keyword evidence="3" id="KW-1185">Reference proteome</keyword>
<sequence length="493" mass="56186">MAQQSSSIYTPTAVPIATSVTTSPVTPIINQSKKYSFIRSELRLNPGKSKSIHTINNSDLYHFNDSKNRNDYINDWYHNPVYYPTDYHHLPVKKYFSVDHFNRLLFETPQQRITTECRNPRKQNLFNQSFKYCKLISTETQPTSPQKLSSYDLAPENSNELKANHSLECPLHHRTIALCIWDSIVKKKDDLHPDRNMKEAQRFCISHPRMGRTRSLLNLFFPRKLLSTEISNPVLISTTKSTDYLRCLPEVPIIDNCLNDNNATAQCNGSGGILQTRDTIKEILKHSGPYPQIVLPAGGGYWMDGVSNCTINIDDEIVGCCPATSSCARSKLETDDTSHCYRRHFVGREHHDFYAIDNKLGPLVLSARTELISSQEHFRIMLRTGHGTVHEIVPASALADRPTASRMARLLCDEVTTDRFSPVAFPGGTEMILKYDEHVLTNTYKFGVIYQRFGQTTEEELFGNATFSNAFDEFLNIIGERIELRDFKVGIFM</sequence>
<proteinExistence type="predicted"/>
<protein>
    <submittedName>
        <fullName evidence="4">Rap-GAP domain-containing protein</fullName>
    </submittedName>
</protein>
<feature type="domain" description="Rap-GAP" evidence="2">
    <location>
        <begin position="432"/>
        <end position="493"/>
    </location>
</feature>
<dbReference type="STRING" id="1147741.A0A0R3S639"/>
<name>A0A0R3S639_9BILA</name>
<dbReference type="InterPro" id="IPR000331">
    <property type="entry name" value="Rap/Ran_GAP_dom"/>
</dbReference>
<dbReference type="GO" id="GO:0051056">
    <property type="term" value="P:regulation of small GTPase mediated signal transduction"/>
    <property type="evidence" value="ECO:0007669"/>
    <property type="project" value="InterPro"/>
</dbReference>
<evidence type="ECO:0000313" key="4">
    <source>
        <dbReference type="WBParaSite" id="EEL_0001026101-mRNA-1"/>
    </source>
</evidence>
<dbReference type="Proteomes" id="UP000050640">
    <property type="component" value="Unplaced"/>
</dbReference>
<evidence type="ECO:0000259" key="2">
    <source>
        <dbReference type="PROSITE" id="PS50085"/>
    </source>
</evidence>
<dbReference type="Gene3D" id="6.10.140.210">
    <property type="match status" value="1"/>
</dbReference>
<dbReference type="Gene3D" id="3.40.50.11210">
    <property type="entry name" value="Rap/Ran-GAP"/>
    <property type="match status" value="1"/>
</dbReference>
<dbReference type="GO" id="GO:0005096">
    <property type="term" value="F:GTPase activator activity"/>
    <property type="evidence" value="ECO:0007669"/>
    <property type="project" value="UniProtKB-KW"/>
</dbReference>
<dbReference type="InterPro" id="IPR035974">
    <property type="entry name" value="Rap/Ran-GAP_sf"/>
</dbReference>
<organism evidence="3 4">
    <name type="scientific">Elaeophora elaphi</name>
    <dbReference type="NCBI Taxonomy" id="1147741"/>
    <lineage>
        <taxon>Eukaryota</taxon>
        <taxon>Metazoa</taxon>
        <taxon>Ecdysozoa</taxon>
        <taxon>Nematoda</taxon>
        <taxon>Chromadorea</taxon>
        <taxon>Rhabditida</taxon>
        <taxon>Spirurina</taxon>
        <taxon>Spiruromorpha</taxon>
        <taxon>Filarioidea</taxon>
        <taxon>Onchocercidae</taxon>
        <taxon>Elaeophora</taxon>
    </lineage>
</organism>
<dbReference type="Pfam" id="PF21022">
    <property type="entry name" value="Rap-GAP_dimer"/>
    <property type="match status" value="1"/>
</dbReference>
<evidence type="ECO:0000313" key="3">
    <source>
        <dbReference type="Proteomes" id="UP000050640"/>
    </source>
</evidence>
<dbReference type="PANTHER" id="PTHR15711">
    <property type="entry name" value="RAP GTPASE-ACTIVATING PROTEIN"/>
    <property type="match status" value="1"/>
</dbReference>
<keyword evidence="1" id="KW-0343">GTPase activation</keyword>
<dbReference type="PROSITE" id="PS50085">
    <property type="entry name" value="RAPGAP"/>
    <property type="match status" value="1"/>
</dbReference>
<reference evidence="4" key="1">
    <citation type="submission" date="2017-02" db="UniProtKB">
        <authorList>
            <consortium name="WormBaseParasite"/>
        </authorList>
    </citation>
    <scope>IDENTIFICATION</scope>
</reference>
<dbReference type="InterPro" id="IPR050989">
    <property type="entry name" value="Rap1_Ran_GAP"/>
</dbReference>
<dbReference type="SUPFAM" id="SSF111347">
    <property type="entry name" value="Rap/Ran-GAP"/>
    <property type="match status" value="1"/>
</dbReference>